<name>A0A3A8PGD5_9BACT</name>
<evidence type="ECO:0008006" key="4">
    <source>
        <dbReference type="Google" id="ProtNLM"/>
    </source>
</evidence>
<proteinExistence type="predicted"/>
<evidence type="ECO:0000256" key="1">
    <source>
        <dbReference type="SAM" id="Phobius"/>
    </source>
</evidence>
<reference evidence="3" key="1">
    <citation type="submission" date="2018-09" db="EMBL/GenBank/DDBJ databases">
        <authorList>
            <person name="Livingstone P.G."/>
            <person name="Whitworth D.E."/>
        </authorList>
    </citation>
    <scope>NUCLEOTIDE SEQUENCE [LARGE SCALE GENOMIC DNA]</scope>
    <source>
        <strain evidence="3">CA051B</strain>
    </source>
</reference>
<dbReference type="PANTHER" id="PTHR36974:SF1">
    <property type="entry name" value="DOXX FAMILY MEMBRANE PROTEIN"/>
    <property type="match status" value="1"/>
</dbReference>
<feature type="transmembrane region" description="Helical" evidence="1">
    <location>
        <begin position="12"/>
        <end position="32"/>
    </location>
</feature>
<comment type="caution">
    <text evidence="2">The sequence shown here is derived from an EMBL/GenBank/DDBJ whole genome shotgun (WGS) entry which is preliminary data.</text>
</comment>
<dbReference type="RefSeq" id="WP_120645456.1">
    <property type="nucleotide sequence ID" value="NZ_RAWB01000255.1"/>
</dbReference>
<feature type="transmembrane region" description="Helical" evidence="1">
    <location>
        <begin position="52"/>
        <end position="69"/>
    </location>
</feature>
<dbReference type="Proteomes" id="UP000272888">
    <property type="component" value="Unassembled WGS sequence"/>
</dbReference>
<accession>A0A3A8PGD5</accession>
<dbReference type="PANTHER" id="PTHR36974">
    <property type="entry name" value="MEMBRANE PROTEIN-RELATED"/>
    <property type="match status" value="1"/>
</dbReference>
<sequence>MLQEIRTTPVQDVGRGLLGALMVGAGTGHLSFARAPFQAQVPDWVPMDKDTVVLLSGVVEIGLGLTLLFNKRHRALVGLGLAAFFAAVFPGNLHQYAKHLPAFGLDTDTQRLARLFFQPVLMGWALWSTGARLKTARKSGPLPRT</sequence>
<dbReference type="EMBL" id="RAWB01000255">
    <property type="protein sequence ID" value="RKH55406.1"/>
    <property type="molecule type" value="Genomic_DNA"/>
</dbReference>
<keyword evidence="1" id="KW-0472">Membrane</keyword>
<organism evidence="2 3">
    <name type="scientific">Corallococcus llansteffanensis</name>
    <dbReference type="NCBI Taxonomy" id="2316731"/>
    <lineage>
        <taxon>Bacteria</taxon>
        <taxon>Pseudomonadati</taxon>
        <taxon>Myxococcota</taxon>
        <taxon>Myxococcia</taxon>
        <taxon>Myxococcales</taxon>
        <taxon>Cystobacterineae</taxon>
        <taxon>Myxococcaceae</taxon>
        <taxon>Corallococcus</taxon>
    </lineage>
</organism>
<protein>
    <recommendedName>
        <fullName evidence="4">DoxX family membrane protein</fullName>
    </recommendedName>
</protein>
<evidence type="ECO:0000313" key="3">
    <source>
        <dbReference type="Proteomes" id="UP000272888"/>
    </source>
</evidence>
<keyword evidence="1" id="KW-1133">Transmembrane helix</keyword>
<gene>
    <name evidence="2" type="ORF">D7V93_23020</name>
</gene>
<evidence type="ECO:0000313" key="2">
    <source>
        <dbReference type="EMBL" id="RKH55406.1"/>
    </source>
</evidence>
<keyword evidence="3" id="KW-1185">Reference proteome</keyword>
<feature type="transmembrane region" description="Helical" evidence="1">
    <location>
        <begin position="76"/>
        <end position="95"/>
    </location>
</feature>
<dbReference type="AlphaFoldDB" id="A0A3A8PGD5"/>
<keyword evidence="1" id="KW-0812">Transmembrane</keyword>
<feature type="transmembrane region" description="Helical" evidence="1">
    <location>
        <begin position="115"/>
        <end position="133"/>
    </location>
</feature>